<dbReference type="InterPro" id="IPR032675">
    <property type="entry name" value="LRR_dom_sf"/>
</dbReference>
<comment type="caution">
    <text evidence="1">The sequence shown here is derived from an EMBL/GenBank/DDBJ whole genome shotgun (WGS) entry which is preliminary data.</text>
</comment>
<keyword evidence="2" id="KW-1185">Reference proteome</keyword>
<protein>
    <recommendedName>
        <fullName evidence="3">F-box domain-containing protein</fullName>
    </recommendedName>
</protein>
<evidence type="ECO:0008006" key="3">
    <source>
        <dbReference type="Google" id="ProtNLM"/>
    </source>
</evidence>
<evidence type="ECO:0000313" key="2">
    <source>
        <dbReference type="Proteomes" id="UP000703269"/>
    </source>
</evidence>
<reference evidence="1 2" key="1">
    <citation type="submission" date="2021-08" db="EMBL/GenBank/DDBJ databases">
        <title>Draft Genome Sequence of Phanerochaete sordida strain YK-624.</title>
        <authorList>
            <person name="Mori T."/>
            <person name="Dohra H."/>
            <person name="Suzuki T."/>
            <person name="Kawagishi H."/>
            <person name="Hirai H."/>
        </authorList>
    </citation>
    <scope>NUCLEOTIDE SEQUENCE [LARGE SCALE GENOMIC DNA]</scope>
    <source>
        <strain evidence="1 2">YK-624</strain>
    </source>
</reference>
<dbReference type="SUPFAM" id="SSF52047">
    <property type="entry name" value="RNI-like"/>
    <property type="match status" value="1"/>
</dbReference>
<evidence type="ECO:0000313" key="1">
    <source>
        <dbReference type="EMBL" id="GJE99841.1"/>
    </source>
</evidence>
<dbReference type="EMBL" id="BPQB01000122">
    <property type="protein sequence ID" value="GJE99841.1"/>
    <property type="molecule type" value="Genomic_DNA"/>
</dbReference>
<name>A0A9P3GS66_9APHY</name>
<organism evidence="1 2">
    <name type="scientific">Phanerochaete sordida</name>
    <dbReference type="NCBI Taxonomy" id="48140"/>
    <lineage>
        <taxon>Eukaryota</taxon>
        <taxon>Fungi</taxon>
        <taxon>Dikarya</taxon>
        <taxon>Basidiomycota</taxon>
        <taxon>Agaricomycotina</taxon>
        <taxon>Agaricomycetes</taxon>
        <taxon>Polyporales</taxon>
        <taxon>Phanerochaetaceae</taxon>
        <taxon>Phanerochaete</taxon>
    </lineage>
</organism>
<gene>
    <name evidence="1" type="ORF">PsYK624_161140</name>
</gene>
<proteinExistence type="predicted"/>
<dbReference type="OrthoDB" id="2757906at2759"/>
<dbReference type="Gene3D" id="3.80.10.10">
    <property type="entry name" value="Ribonuclease Inhibitor"/>
    <property type="match status" value="1"/>
</dbReference>
<dbReference type="AlphaFoldDB" id="A0A9P3GS66"/>
<sequence>MGPQLSPERGPPHVSSAGLPGAVCARIIHWLVCGRIDPPTIACLLRSCALVCRMWNGVARRFIERAEDSWIHLALQGRAVTLSDEEHLCAACFLTHILLHPFLLKYPHPGSFGSLTHLPLASSWFGQTLSIPSVGGLCGTIAGTETLQRLWLREVIWSAHVGHTPPVAPSRSRARIRTLDIAVGRRWLLDPGSVEFLTWLAHSGAVTDLTHMYLQHMMILEEKLLGALLAVLDASRRRLVMLACSFGPNLSPLPLIPALSQCALLRHLDIQIPCDPSPFFNLLGFISNKSLPVEQLDSFGISLLWQPICQMPTSAMWRCMDDIFQMPPYLAVDAIIASYTDLYIASRREIAEALPLTYQRRGLWHRDDPYSLASPIPARVDRPFPVEICERIMDFVAGEPVRLYDAWAPDAHRTLVSCSLTCRAWRPRAQAHLFTALTMAGDETALSKLRVLLTHNPALGPFVRIVTLHSARSPSVSSLHMLPIGVTRLLPNLRHLRIVDGTLHVPPCASFGPSIRRLSSLTTLAIVGAVLPSVEDARQVISACRHLQELSLEWCKWQTTIRDAPEQSVALAPALALRPRTSIRLQCLYLAFAILCANDQRTCQILRWLSMSGALDSCATIFLANTPIYNDALLAAVEAVVCAARKAVEVLVLLIGHGVELTRLGAALSACPKLRLISIILPYDAATLVQLADMLHAAFVDANVHRNVDIVLRLFCCPGLGTEPTPGQWQALDDIFQVAEEHMFRIASVHVTRYFLHADDGQKLDTVNWTHALRQDDAEFSTRLKTLLPQTFRRNVLYRDEKIRIE</sequence>
<accession>A0A9P3GS66</accession>
<dbReference type="Proteomes" id="UP000703269">
    <property type="component" value="Unassembled WGS sequence"/>
</dbReference>